<dbReference type="HOGENOM" id="CLU_036718_2_0_5"/>
<feature type="transmembrane region" description="Helical" evidence="1">
    <location>
        <begin position="26"/>
        <end position="46"/>
    </location>
</feature>
<dbReference type="InterPro" id="IPR007383">
    <property type="entry name" value="DUF445"/>
</dbReference>
<name>Q2N6A0_ERYLH</name>
<dbReference type="STRING" id="314225.ELI_13495"/>
<gene>
    <name evidence="2" type="ordered locus">ELI_13495</name>
</gene>
<dbReference type="Pfam" id="PF04286">
    <property type="entry name" value="DUF445"/>
    <property type="match status" value="1"/>
</dbReference>
<organism evidence="2 3">
    <name type="scientific">Erythrobacter litoralis (strain HTCC2594)</name>
    <dbReference type="NCBI Taxonomy" id="314225"/>
    <lineage>
        <taxon>Bacteria</taxon>
        <taxon>Pseudomonadati</taxon>
        <taxon>Pseudomonadota</taxon>
        <taxon>Alphaproteobacteria</taxon>
        <taxon>Sphingomonadales</taxon>
        <taxon>Erythrobacteraceae</taxon>
        <taxon>Erythrobacter/Porphyrobacter group</taxon>
        <taxon>Erythrobacter</taxon>
    </lineage>
</organism>
<dbReference type="AlphaFoldDB" id="Q2N6A0"/>
<dbReference type="PANTHER" id="PTHR38442:SF1">
    <property type="entry name" value="INNER MEMBRANE PROTEIN"/>
    <property type="match status" value="1"/>
</dbReference>
<proteinExistence type="predicted"/>
<evidence type="ECO:0000313" key="3">
    <source>
        <dbReference type="Proteomes" id="UP000008808"/>
    </source>
</evidence>
<accession>Q2N6A0</accession>
<protein>
    <submittedName>
        <fullName evidence="2">Predicted membrane protein</fullName>
    </submittedName>
</protein>
<dbReference type="KEGG" id="eli:ELI_13495"/>
<feature type="transmembrane region" description="Helical" evidence="1">
    <location>
        <begin position="52"/>
        <end position="77"/>
    </location>
</feature>
<dbReference type="PANTHER" id="PTHR38442">
    <property type="entry name" value="INNER MEMBRANE PROTEIN-RELATED"/>
    <property type="match status" value="1"/>
</dbReference>
<dbReference type="Proteomes" id="UP000008808">
    <property type="component" value="Chromosome"/>
</dbReference>
<reference evidence="3" key="1">
    <citation type="journal article" date="2009" name="J. Bacteriol.">
        <title>Complete genome sequence of Erythrobacter litoralis HTCC2594.</title>
        <authorList>
            <person name="Oh H.M."/>
            <person name="Giovannoni S.J."/>
            <person name="Ferriera S."/>
            <person name="Johnson J."/>
            <person name="Cho J.C."/>
        </authorList>
    </citation>
    <scope>NUCLEOTIDE SEQUENCE [LARGE SCALE GENOMIC DNA]</scope>
    <source>
        <strain evidence="3">HTCC2594</strain>
    </source>
</reference>
<keyword evidence="3" id="KW-1185">Reference proteome</keyword>
<evidence type="ECO:0000256" key="1">
    <source>
        <dbReference type="SAM" id="Phobius"/>
    </source>
</evidence>
<dbReference type="eggNOG" id="COG2733">
    <property type="taxonomic scope" value="Bacteria"/>
</dbReference>
<dbReference type="GO" id="GO:0005886">
    <property type="term" value="C:plasma membrane"/>
    <property type="evidence" value="ECO:0007669"/>
    <property type="project" value="TreeGrafter"/>
</dbReference>
<evidence type="ECO:0000313" key="2">
    <source>
        <dbReference type="EMBL" id="ABC64791.1"/>
    </source>
</evidence>
<keyword evidence="1" id="KW-0472">Membrane</keyword>
<sequence>MKPLSSQPIEAAGSDLLVDRARTMRITATLMLVAMAGIFIVTHRLLDLHPAWGYVNAFAEAAMVGGLADWFAVTALFRHPLGLPIPHTAIIPENKDRIADTMAQFLRTNFLTPQVVARRMQGMNVAQAAGDFLVAPGTDTRSRITGGAAELMAEVLESLDPDRLGIQVRTGLASQATKIDVAPLLGRMLEGAITDKRHMPLMDGFIRWTGLTLEDNEEMVRDIIHQRANAVLRWTGLDERISGSVLDGLYRLLAEVLVDPEHPLRGKIEEGLEKLASDLQTDPKTRERVEEIKRDLLENPAVAEWWMGVWERIRLSLIRRARDPNSALGGEMRKGLAELGKALQHDPRLQRQINLFARRTAVGIATRYGEQIVQLVSETVRRWDATTVTDRIEGAVGRDLQFIRINGTLVGGLVGLTIHAVISLT</sequence>
<keyword evidence="1" id="KW-0812">Transmembrane</keyword>
<dbReference type="EMBL" id="CP000157">
    <property type="protein sequence ID" value="ABC64791.1"/>
    <property type="molecule type" value="Genomic_DNA"/>
</dbReference>
<keyword evidence="1" id="KW-1133">Transmembrane helix</keyword>